<reference evidence="3" key="1">
    <citation type="submission" date="2014-03" db="EMBL/GenBank/DDBJ databases">
        <authorList>
            <person name="Casaregola S."/>
        </authorList>
    </citation>
    <scope>NUCLEOTIDE SEQUENCE [LARGE SCALE GENOMIC DNA]</scope>
    <source>
        <strain evidence="3">CLIB 918</strain>
    </source>
</reference>
<keyword evidence="4" id="KW-1185">Reference proteome</keyword>
<evidence type="ECO:0008006" key="5">
    <source>
        <dbReference type="Google" id="ProtNLM"/>
    </source>
</evidence>
<evidence type="ECO:0000313" key="3">
    <source>
        <dbReference type="EMBL" id="CDO53500.1"/>
    </source>
</evidence>
<evidence type="ECO:0000313" key="4">
    <source>
        <dbReference type="Proteomes" id="UP000242525"/>
    </source>
</evidence>
<sequence>MDMDSPTSTTIHPQPSFEKLHITLSTDSSLNISLIPDSATGLSPTNSIEINNGTSPDSSSADNISDDDTEKETSEKRISFLRDEVAVGSHKIRQLEQIATDLPRDMPSTPSTRSIPQSPVSTQYLHTKMPYEAHPYRSNWATTSHVIEHLQGTIDSLKRELKEQVAKANEERQGKDALNKRCEVSQLELEQLRLENESLNDVIGTKEQRVKQLERDIEQKKVDVKGLENNQLEYIGSKREYEKTVAKFKDDQERSKAAYDSVVSCKDMLERGYGLRFDQITTHIDRLQTTGKSDKDRISRLENIILLQSKERDHLAALQAEIDEEHERHISALKVLVTSIAADVLDRNGEQTDAQLNETTKLVDELNKTYELLRTPL</sequence>
<feature type="region of interest" description="Disordered" evidence="2">
    <location>
        <begin position="39"/>
        <end position="77"/>
    </location>
</feature>
<accession>A0A0J9X8H5</accession>
<comment type="caution">
    <text evidence="3">The sequence shown here is derived from an EMBL/GenBank/DDBJ whole genome shotgun (WGS) entry which is preliminary data.</text>
</comment>
<dbReference type="Proteomes" id="UP000242525">
    <property type="component" value="Unassembled WGS sequence"/>
</dbReference>
<dbReference type="AlphaFoldDB" id="A0A0J9X8H5"/>
<dbReference type="EMBL" id="CCBN010000005">
    <property type="protein sequence ID" value="CDO53500.1"/>
    <property type="molecule type" value="Genomic_DNA"/>
</dbReference>
<name>A0A0J9X8H5_GEOCN</name>
<keyword evidence="1" id="KW-0175">Coiled coil</keyword>
<feature type="region of interest" description="Disordered" evidence="2">
    <location>
        <begin position="96"/>
        <end position="118"/>
    </location>
</feature>
<feature type="coiled-coil region" evidence="1">
    <location>
        <begin position="147"/>
        <end position="230"/>
    </location>
</feature>
<gene>
    <name evidence="3" type="ORF">BN980_GECA05s02650g</name>
</gene>
<dbReference type="OrthoDB" id="6088208at2759"/>
<evidence type="ECO:0000256" key="1">
    <source>
        <dbReference type="SAM" id="Coils"/>
    </source>
</evidence>
<proteinExistence type="predicted"/>
<feature type="compositionally biased region" description="Polar residues" evidence="2">
    <location>
        <begin position="108"/>
        <end position="118"/>
    </location>
</feature>
<protein>
    <recommendedName>
        <fullName evidence="5">SWI5-dependent HO expression protein 3</fullName>
    </recommendedName>
</protein>
<organism evidence="3 4">
    <name type="scientific">Geotrichum candidum</name>
    <name type="common">Oospora lactis</name>
    <name type="synonym">Dipodascus geotrichum</name>
    <dbReference type="NCBI Taxonomy" id="1173061"/>
    <lineage>
        <taxon>Eukaryota</taxon>
        <taxon>Fungi</taxon>
        <taxon>Dikarya</taxon>
        <taxon>Ascomycota</taxon>
        <taxon>Saccharomycotina</taxon>
        <taxon>Dipodascomycetes</taxon>
        <taxon>Dipodascales</taxon>
        <taxon>Dipodascaceae</taxon>
        <taxon>Geotrichum</taxon>
    </lineage>
</organism>
<evidence type="ECO:0000256" key="2">
    <source>
        <dbReference type="SAM" id="MobiDB-lite"/>
    </source>
</evidence>
<feature type="compositionally biased region" description="Polar residues" evidence="2">
    <location>
        <begin position="40"/>
        <end position="54"/>
    </location>
</feature>